<dbReference type="GO" id="GO:0005886">
    <property type="term" value="C:plasma membrane"/>
    <property type="evidence" value="ECO:0007669"/>
    <property type="project" value="UniProtKB-SubCell"/>
</dbReference>
<dbReference type="FunFam" id="1.20.1250.20:FF:000082">
    <property type="entry name" value="MFS multidrug transporter, putative"/>
    <property type="match status" value="1"/>
</dbReference>
<dbReference type="EMBL" id="ML735222">
    <property type="protein sequence ID" value="KAE8394710.1"/>
    <property type="molecule type" value="Genomic_DNA"/>
</dbReference>
<evidence type="ECO:0000256" key="5">
    <source>
        <dbReference type="ARBA" id="ARBA00023136"/>
    </source>
</evidence>
<dbReference type="AlphaFoldDB" id="A0A5N7CKF9"/>
<feature type="transmembrane region" description="Helical" evidence="6">
    <location>
        <begin position="448"/>
        <end position="470"/>
    </location>
</feature>
<dbReference type="PANTHER" id="PTHR23502:SF134">
    <property type="entry name" value="MAJOR FACILITATOR SUPERFAMILY (MFS) PROFILE DOMAIN-CONTAINING PROTEIN-RELATED"/>
    <property type="match status" value="1"/>
</dbReference>
<sequence>MDSASNRLSDPALDVVGGRKFCLEEEQHGGQTASSPDSYQGVEYLYLNFNTTLPYPVGISSPQPGQTPPPPSPNLTKYASPFLWAESRKTVVTIISCCVTAMSAYAAGAYTPPADELTVKWNISRVVYNLGISLYTFGFAVAPMVLAPFSEINGRRPIFVSSGLIFTVCLIGCGATESFAGMLVARFFLGVGGSTFSTMVGGILSDIYHTEHRNGPMSCFSGAVLFGTGLGPLIPGFIDYRANWRWIHYSQAIASAVLMLVLLFFLKETRGSVLLSRKAKALNKYYDTLEGAGYCGVVFSQGDDLKGMQQVRRIRWKVKSDEERETLAKMITISCCRPFHLLLTEPVVFFFSLWVSFSWAVLYLQFIAIPIVFSTNYGFNVEQTGAVFAAVSIGALLATPLSIYQEKLATRVGKMSGTTEGRLYFTCIESILLPIGLFWFGWTSFPSVPWIVPTLAVGCSTIGIFSIYLATFNYLADTYHRYASSAIAAQSFCRNVLGAVFPLVTNAMFNNLGYPAASSLLGGIGVLLTIVPWVLAFYGPRIRARSKFASVRGLSPHLRQPIAKQLLGNHESTLEMPNISACYNIQPGI</sequence>
<feature type="transmembrane region" description="Helical" evidence="6">
    <location>
        <begin position="347"/>
        <end position="373"/>
    </location>
</feature>
<name>A0A5N7CKF9_PETAA</name>
<dbReference type="PANTHER" id="PTHR23502">
    <property type="entry name" value="MAJOR FACILITATOR SUPERFAMILY"/>
    <property type="match status" value="1"/>
</dbReference>
<evidence type="ECO:0000256" key="2">
    <source>
        <dbReference type="ARBA" id="ARBA00008335"/>
    </source>
</evidence>
<dbReference type="InterPro" id="IPR036259">
    <property type="entry name" value="MFS_trans_sf"/>
</dbReference>
<reference evidence="8" key="1">
    <citation type="submission" date="2019-04" db="EMBL/GenBank/DDBJ databases">
        <title>Friends and foes A comparative genomics studyof 23 Aspergillus species from section Flavi.</title>
        <authorList>
            <consortium name="DOE Joint Genome Institute"/>
            <person name="Kjaerbolling I."/>
            <person name="Vesth T."/>
            <person name="Frisvad J.C."/>
            <person name="Nybo J.L."/>
            <person name="Theobald S."/>
            <person name="Kildgaard S."/>
            <person name="Isbrandt T."/>
            <person name="Kuo A."/>
            <person name="Sato A."/>
            <person name="Lyhne E.K."/>
            <person name="Kogle M.E."/>
            <person name="Wiebenga A."/>
            <person name="Kun R.S."/>
            <person name="Lubbers R.J."/>
            <person name="Makela M.R."/>
            <person name="Barry K."/>
            <person name="Chovatia M."/>
            <person name="Clum A."/>
            <person name="Daum C."/>
            <person name="Haridas S."/>
            <person name="He G."/>
            <person name="LaButti K."/>
            <person name="Lipzen A."/>
            <person name="Mondo S."/>
            <person name="Riley R."/>
            <person name="Salamov A."/>
            <person name="Simmons B.A."/>
            <person name="Magnuson J.K."/>
            <person name="Henrissat B."/>
            <person name="Mortensen U.H."/>
            <person name="Larsen T.O."/>
            <person name="Devries R.P."/>
            <person name="Grigoriev I.V."/>
            <person name="Machida M."/>
            <person name="Baker S.E."/>
            <person name="Andersen M.R."/>
        </authorList>
    </citation>
    <scope>NUCLEOTIDE SEQUENCE [LARGE SCALE GENOMIC DNA]</scope>
    <source>
        <strain evidence="8">IBT 14317</strain>
    </source>
</reference>
<dbReference type="Pfam" id="PF07690">
    <property type="entry name" value="MFS_1"/>
    <property type="match status" value="1"/>
</dbReference>
<protein>
    <submittedName>
        <fullName evidence="8">Major facilitator superfamily domain-containing protein</fullName>
    </submittedName>
</protein>
<dbReference type="CDD" id="cd17323">
    <property type="entry name" value="MFS_Tpo1_MDR_like"/>
    <property type="match status" value="1"/>
</dbReference>
<proteinExistence type="inferred from homology"/>
<feature type="domain" description="Major facilitator superfamily (MFS) profile" evidence="7">
    <location>
        <begin position="92"/>
        <end position="543"/>
    </location>
</feature>
<comment type="subcellular location">
    <subcellularLocation>
        <location evidence="1">Cell membrane</location>
        <topology evidence="1">Multi-pass membrane protein</topology>
    </subcellularLocation>
</comment>
<dbReference type="Gene3D" id="1.20.1250.20">
    <property type="entry name" value="MFS general substrate transporter like domains"/>
    <property type="match status" value="1"/>
</dbReference>
<evidence type="ECO:0000313" key="8">
    <source>
        <dbReference type="EMBL" id="KAE8394710.1"/>
    </source>
</evidence>
<feature type="transmembrane region" description="Helical" evidence="6">
    <location>
        <begin position="423"/>
        <end position="442"/>
    </location>
</feature>
<feature type="transmembrane region" description="Helical" evidence="6">
    <location>
        <begin position="246"/>
        <end position="266"/>
    </location>
</feature>
<keyword evidence="5 6" id="KW-0472">Membrane</keyword>
<dbReference type="FunFam" id="1.20.1720.10:FF:000061">
    <property type="entry name" value="Uncharacterized protein"/>
    <property type="match status" value="1"/>
</dbReference>
<feature type="transmembrane region" description="Helical" evidence="6">
    <location>
        <begin position="385"/>
        <end position="403"/>
    </location>
</feature>
<feature type="transmembrane region" description="Helical" evidence="6">
    <location>
        <begin position="183"/>
        <end position="204"/>
    </location>
</feature>
<feature type="transmembrane region" description="Helical" evidence="6">
    <location>
        <begin position="482"/>
        <end position="504"/>
    </location>
</feature>
<evidence type="ECO:0000259" key="7">
    <source>
        <dbReference type="PROSITE" id="PS50850"/>
    </source>
</evidence>
<feature type="transmembrane region" description="Helical" evidence="6">
    <location>
        <begin position="216"/>
        <end position="234"/>
    </location>
</feature>
<evidence type="ECO:0000256" key="3">
    <source>
        <dbReference type="ARBA" id="ARBA00022692"/>
    </source>
</evidence>
<evidence type="ECO:0000256" key="6">
    <source>
        <dbReference type="SAM" id="Phobius"/>
    </source>
</evidence>
<dbReference type="Proteomes" id="UP000326877">
    <property type="component" value="Unassembled WGS sequence"/>
</dbReference>
<feature type="transmembrane region" description="Helical" evidence="6">
    <location>
        <begin position="127"/>
        <end position="146"/>
    </location>
</feature>
<dbReference type="OrthoDB" id="6770063at2759"/>
<dbReference type="PROSITE" id="PS50850">
    <property type="entry name" value="MFS"/>
    <property type="match status" value="1"/>
</dbReference>
<dbReference type="SUPFAM" id="SSF103473">
    <property type="entry name" value="MFS general substrate transporter"/>
    <property type="match status" value="1"/>
</dbReference>
<comment type="similarity">
    <text evidence="2">Belongs to the major facilitator superfamily.</text>
</comment>
<dbReference type="InterPro" id="IPR020846">
    <property type="entry name" value="MFS_dom"/>
</dbReference>
<dbReference type="GO" id="GO:0022857">
    <property type="term" value="F:transmembrane transporter activity"/>
    <property type="evidence" value="ECO:0007669"/>
    <property type="project" value="InterPro"/>
</dbReference>
<organism evidence="8">
    <name type="scientific">Petromyces alliaceus</name>
    <name type="common">Aspergillus alliaceus</name>
    <dbReference type="NCBI Taxonomy" id="209559"/>
    <lineage>
        <taxon>Eukaryota</taxon>
        <taxon>Fungi</taxon>
        <taxon>Dikarya</taxon>
        <taxon>Ascomycota</taxon>
        <taxon>Pezizomycotina</taxon>
        <taxon>Eurotiomycetes</taxon>
        <taxon>Eurotiomycetidae</taxon>
        <taxon>Eurotiales</taxon>
        <taxon>Aspergillaceae</taxon>
        <taxon>Aspergillus</taxon>
        <taxon>Aspergillus subgen. Circumdati</taxon>
    </lineage>
</organism>
<keyword evidence="3 6" id="KW-0812">Transmembrane</keyword>
<evidence type="ECO:0000256" key="4">
    <source>
        <dbReference type="ARBA" id="ARBA00022989"/>
    </source>
</evidence>
<accession>A0A5N7CKF9</accession>
<keyword evidence="4 6" id="KW-1133">Transmembrane helix</keyword>
<gene>
    <name evidence="8" type="ORF">BDV23DRAFT_179488</name>
</gene>
<feature type="transmembrane region" description="Helical" evidence="6">
    <location>
        <begin position="158"/>
        <end position="177"/>
    </location>
</feature>
<dbReference type="InterPro" id="IPR011701">
    <property type="entry name" value="MFS"/>
</dbReference>
<feature type="transmembrane region" description="Helical" evidence="6">
    <location>
        <begin position="90"/>
        <end position="107"/>
    </location>
</feature>
<evidence type="ECO:0000256" key="1">
    <source>
        <dbReference type="ARBA" id="ARBA00004651"/>
    </source>
</evidence>
<feature type="transmembrane region" description="Helical" evidence="6">
    <location>
        <begin position="516"/>
        <end position="538"/>
    </location>
</feature>